<organism evidence="2">
    <name type="scientific">Anguilla anguilla</name>
    <name type="common">European freshwater eel</name>
    <name type="synonym">Muraena anguilla</name>
    <dbReference type="NCBI Taxonomy" id="7936"/>
    <lineage>
        <taxon>Eukaryota</taxon>
        <taxon>Metazoa</taxon>
        <taxon>Chordata</taxon>
        <taxon>Craniata</taxon>
        <taxon>Vertebrata</taxon>
        <taxon>Euteleostomi</taxon>
        <taxon>Actinopterygii</taxon>
        <taxon>Neopterygii</taxon>
        <taxon>Teleostei</taxon>
        <taxon>Anguilliformes</taxon>
        <taxon>Anguillidae</taxon>
        <taxon>Anguilla</taxon>
    </lineage>
</organism>
<proteinExistence type="predicted"/>
<dbReference type="EMBL" id="GBXM01003988">
    <property type="protein sequence ID" value="JAI04590.1"/>
    <property type="molecule type" value="Transcribed_RNA"/>
</dbReference>
<evidence type="ECO:0000313" key="2">
    <source>
        <dbReference type="EMBL" id="JAI04590.1"/>
    </source>
</evidence>
<keyword evidence="1" id="KW-0812">Transmembrane</keyword>
<reference evidence="2" key="2">
    <citation type="journal article" date="2015" name="Fish Shellfish Immunol.">
        <title>Early steps in the European eel (Anguilla anguilla)-Vibrio vulnificus interaction in the gills: Role of the RtxA13 toxin.</title>
        <authorList>
            <person name="Callol A."/>
            <person name="Pajuelo D."/>
            <person name="Ebbesson L."/>
            <person name="Teles M."/>
            <person name="MacKenzie S."/>
            <person name="Amaro C."/>
        </authorList>
    </citation>
    <scope>NUCLEOTIDE SEQUENCE</scope>
</reference>
<dbReference type="AlphaFoldDB" id="A0A0E9XPM0"/>
<sequence length="36" mass="4215">MTCGFLIIWLIFTLYNLTAVTFLCDVTLLNYRLSEI</sequence>
<keyword evidence="1" id="KW-0472">Membrane</keyword>
<feature type="transmembrane region" description="Helical" evidence="1">
    <location>
        <begin position="6"/>
        <end position="31"/>
    </location>
</feature>
<evidence type="ECO:0000256" key="1">
    <source>
        <dbReference type="SAM" id="Phobius"/>
    </source>
</evidence>
<accession>A0A0E9XPM0</accession>
<keyword evidence="1" id="KW-1133">Transmembrane helix</keyword>
<name>A0A0E9XPM0_ANGAN</name>
<reference evidence="2" key="1">
    <citation type="submission" date="2014-11" db="EMBL/GenBank/DDBJ databases">
        <authorList>
            <person name="Amaro Gonzalez C."/>
        </authorList>
    </citation>
    <scope>NUCLEOTIDE SEQUENCE</scope>
</reference>
<protein>
    <submittedName>
        <fullName evidence="2">Uncharacterized protein</fullName>
    </submittedName>
</protein>